<feature type="domain" description="PPIase cyclophilin-type" evidence="5">
    <location>
        <begin position="468"/>
        <end position="585"/>
    </location>
</feature>
<dbReference type="Pfam" id="PF00160">
    <property type="entry name" value="Pro_isomerase"/>
    <property type="match status" value="1"/>
</dbReference>
<evidence type="ECO:0000256" key="1">
    <source>
        <dbReference type="ARBA" id="ARBA00007365"/>
    </source>
</evidence>
<dbReference type="InterPro" id="IPR029000">
    <property type="entry name" value="Cyclophilin-like_dom_sf"/>
</dbReference>
<dbReference type="InterPro" id="IPR016024">
    <property type="entry name" value="ARM-type_fold"/>
</dbReference>
<dbReference type="Gene3D" id="1.25.10.10">
    <property type="entry name" value="Leucine-rich Repeat Variant"/>
    <property type="match status" value="1"/>
</dbReference>
<evidence type="ECO:0000259" key="5">
    <source>
        <dbReference type="PROSITE" id="PS50072"/>
    </source>
</evidence>
<dbReference type="InterPro" id="IPR011989">
    <property type="entry name" value="ARM-like"/>
</dbReference>
<keyword evidence="7" id="KW-1185">Reference proteome</keyword>
<dbReference type="Pfam" id="PF13646">
    <property type="entry name" value="HEAT_2"/>
    <property type="match status" value="1"/>
</dbReference>
<keyword evidence="3" id="KW-0697">Rotamase</keyword>
<comment type="similarity">
    <text evidence="1">Belongs to the cyclophilin-type PPIase family.</text>
</comment>
<protein>
    <recommendedName>
        <fullName evidence="2">peptidylprolyl isomerase</fullName>
        <ecNumber evidence="2">5.2.1.8</ecNumber>
    </recommendedName>
</protein>
<dbReference type="PANTHER" id="PTHR45625:SF4">
    <property type="entry name" value="PEPTIDYLPROLYL ISOMERASE DOMAIN AND WD REPEAT-CONTAINING PROTEIN 1"/>
    <property type="match status" value="1"/>
</dbReference>
<dbReference type="PRINTS" id="PR00153">
    <property type="entry name" value="CSAPPISMRASE"/>
</dbReference>
<dbReference type="InterPro" id="IPR002130">
    <property type="entry name" value="Cyclophilin-type_PPIase_dom"/>
</dbReference>
<reference evidence="7" key="1">
    <citation type="journal article" date="2019" name="Int. J. Syst. Evol. Microbiol.">
        <title>The Global Catalogue of Microorganisms (GCM) 10K type strain sequencing project: providing services to taxonomists for standard genome sequencing and annotation.</title>
        <authorList>
            <consortium name="The Broad Institute Genomics Platform"/>
            <consortium name="The Broad Institute Genome Sequencing Center for Infectious Disease"/>
            <person name="Wu L."/>
            <person name="Ma J."/>
        </authorList>
    </citation>
    <scope>NUCLEOTIDE SEQUENCE [LARGE SCALE GENOMIC DNA]</scope>
    <source>
        <strain evidence="7">JCM 18326</strain>
    </source>
</reference>
<dbReference type="InterPro" id="IPR044666">
    <property type="entry name" value="Cyclophilin_A-like"/>
</dbReference>
<dbReference type="PROSITE" id="PS00170">
    <property type="entry name" value="CSA_PPIASE_1"/>
    <property type="match status" value="1"/>
</dbReference>
<gene>
    <name evidence="6" type="ORF">GCM10023331_21270</name>
</gene>
<dbReference type="EC" id="5.2.1.8" evidence="2"/>
<dbReference type="InterPro" id="IPR020892">
    <property type="entry name" value="Cyclophilin-type_PPIase_CS"/>
</dbReference>
<evidence type="ECO:0000256" key="4">
    <source>
        <dbReference type="ARBA" id="ARBA00023235"/>
    </source>
</evidence>
<dbReference type="CDD" id="cd00317">
    <property type="entry name" value="cyclophilin"/>
    <property type="match status" value="1"/>
</dbReference>
<evidence type="ECO:0000256" key="3">
    <source>
        <dbReference type="ARBA" id="ARBA00023110"/>
    </source>
</evidence>
<comment type="caution">
    <text evidence="6">The sequence shown here is derived from an EMBL/GenBank/DDBJ whole genome shotgun (WGS) entry which is preliminary data.</text>
</comment>
<evidence type="ECO:0000313" key="6">
    <source>
        <dbReference type="EMBL" id="GAA4835738.1"/>
    </source>
</evidence>
<evidence type="ECO:0000313" key="7">
    <source>
        <dbReference type="Proteomes" id="UP001500298"/>
    </source>
</evidence>
<organism evidence="6 7">
    <name type="scientific">Algivirga pacifica</name>
    <dbReference type="NCBI Taxonomy" id="1162670"/>
    <lineage>
        <taxon>Bacteria</taxon>
        <taxon>Pseudomonadati</taxon>
        <taxon>Bacteroidota</taxon>
        <taxon>Cytophagia</taxon>
        <taxon>Cytophagales</taxon>
        <taxon>Flammeovirgaceae</taxon>
        <taxon>Algivirga</taxon>
    </lineage>
</organism>
<evidence type="ECO:0000256" key="2">
    <source>
        <dbReference type="ARBA" id="ARBA00013194"/>
    </source>
</evidence>
<proteinExistence type="inferred from homology"/>
<dbReference type="PROSITE" id="PS50072">
    <property type="entry name" value="CSA_PPIASE_2"/>
    <property type="match status" value="1"/>
</dbReference>
<dbReference type="Gene3D" id="2.40.100.10">
    <property type="entry name" value="Cyclophilin-like"/>
    <property type="match status" value="1"/>
</dbReference>
<dbReference type="EMBL" id="BAABJX010000032">
    <property type="protein sequence ID" value="GAA4835738.1"/>
    <property type="molecule type" value="Genomic_DNA"/>
</dbReference>
<sequence length="599" mass="67772">MYRKEAVHALASIQDVKAEESLFEILRKDPDPEVRKAAAFAIGQMGRVPTERQLIVMIPKLEEYPEVQKEVLEAIGKCASSIGEDFLVRYASAGNTQLDYGRMRGLYRAALRGLMSEGGVNWAIRYLKEEVPYDLKLMSAYYLGRVKAKAWLQNKETQLIRLYLQETEDVIKSNIITSMASLLPNQKVSDFLLSQLKSGHLSDELLIACIRALEVYKEESYLEEMLSLLKGQNPNVEVVAAEYFQGRIDSSQLESFLGYAKSITNARAKALYLRALLTTDPSNTQVNDYLLAIYQESNNIYEQGMYLRAMAASSLNYELIVKVIKETTNPIMLSASMESLVMLVNHSTQYKRLLKRRPDVEKEVAILLKEAIESRDIAAVYFAARALRNPKHKYYKHLENTDFIRQVMEALQLPRDVEAYLELQKTWASLKGEPFQAPVNEYKQNTIDWQYVAEIPKQQRVIITTSKGEVEVTLLVDEAPGTVANICQLIEEQFFDNTVFHRVVPNFVVQGGCSRGDGFGSMDETTRSEFTAHTFETGTVGLASVGKDAESAQWFITTMPAPHLDGRYTMFGQVSKGLEVVRMLEIGDVIYEVRLAGFL</sequence>
<dbReference type="SUPFAM" id="SSF48371">
    <property type="entry name" value="ARM repeat"/>
    <property type="match status" value="1"/>
</dbReference>
<dbReference type="Proteomes" id="UP001500298">
    <property type="component" value="Unassembled WGS sequence"/>
</dbReference>
<keyword evidence="4" id="KW-0413">Isomerase</keyword>
<name>A0ABP9DAS5_9BACT</name>
<accession>A0ABP9DAS5</accession>
<dbReference type="PANTHER" id="PTHR45625">
    <property type="entry name" value="PEPTIDYL-PROLYL CIS-TRANS ISOMERASE-RELATED"/>
    <property type="match status" value="1"/>
</dbReference>
<dbReference type="SUPFAM" id="SSF50891">
    <property type="entry name" value="Cyclophilin-like"/>
    <property type="match status" value="1"/>
</dbReference>